<evidence type="ECO:0000259" key="1">
    <source>
        <dbReference type="PROSITE" id="PS50181"/>
    </source>
</evidence>
<protein>
    <recommendedName>
        <fullName evidence="1">F-box domain-containing protein</fullName>
    </recommendedName>
</protein>
<dbReference type="AlphaFoldDB" id="M2QUG4"/>
<name>M2QUG4_CERS8</name>
<dbReference type="SUPFAM" id="SSF81383">
    <property type="entry name" value="F-box domain"/>
    <property type="match status" value="1"/>
</dbReference>
<dbReference type="PROSITE" id="PS50181">
    <property type="entry name" value="FBOX"/>
    <property type="match status" value="1"/>
</dbReference>
<reference evidence="2 3" key="1">
    <citation type="journal article" date="2012" name="Proc. Natl. Acad. Sci. U.S.A.">
        <title>Comparative genomics of Ceriporiopsis subvermispora and Phanerochaete chrysosporium provide insight into selective ligninolysis.</title>
        <authorList>
            <person name="Fernandez-Fueyo E."/>
            <person name="Ruiz-Duenas F.J."/>
            <person name="Ferreira P."/>
            <person name="Floudas D."/>
            <person name="Hibbett D.S."/>
            <person name="Canessa P."/>
            <person name="Larrondo L.F."/>
            <person name="James T.Y."/>
            <person name="Seelenfreund D."/>
            <person name="Lobos S."/>
            <person name="Polanco R."/>
            <person name="Tello M."/>
            <person name="Honda Y."/>
            <person name="Watanabe T."/>
            <person name="Watanabe T."/>
            <person name="Ryu J.S."/>
            <person name="Kubicek C.P."/>
            <person name="Schmoll M."/>
            <person name="Gaskell J."/>
            <person name="Hammel K.E."/>
            <person name="St John F.J."/>
            <person name="Vanden Wymelenberg A."/>
            <person name="Sabat G."/>
            <person name="Splinter BonDurant S."/>
            <person name="Syed K."/>
            <person name="Yadav J.S."/>
            <person name="Doddapaneni H."/>
            <person name="Subramanian V."/>
            <person name="Lavin J.L."/>
            <person name="Oguiza J.A."/>
            <person name="Perez G."/>
            <person name="Pisabarro A.G."/>
            <person name="Ramirez L."/>
            <person name="Santoyo F."/>
            <person name="Master E."/>
            <person name="Coutinho P.M."/>
            <person name="Henrissat B."/>
            <person name="Lombard V."/>
            <person name="Magnuson J.K."/>
            <person name="Kuees U."/>
            <person name="Hori C."/>
            <person name="Igarashi K."/>
            <person name="Samejima M."/>
            <person name="Held B.W."/>
            <person name="Barry K.W."/>
            <person name="LaButti K.M."/>
            <person name="Lapidus A."/>
            <person name="Lindquist E.A."/>
            <person name="Lucas S.M."/>
            <person name="Riley R."/>
            <person name="Salamov A.A."/>
            <person name="Hoffmeister D."/>
            <person name="Schwenk D."/>
            <person name="Hadar Y."/>
            <person name="Yarden O."/>
            <person name="de Vries R.P."/>
            <person name="Wiebenga A."/>
            <person name="Stenlid J."/>
            <person name="Eastwood D."/>
            <person name="Grigoriev I.V."/>
            <person name="Berka R.M."/>
            <person name="Blanchette R.A."/>
            <person name="Kersten P."/>
            <person name="Martinez A.T."/>
            <person name="Vicuna R."/>
            <person name="Cullen D."/>
        </authorList>
    </citation>
    <scope>NUCLEOTIDE SEQUENCE [LARGE SCALE GENOMIC DNA]</scope>
    <source>
        <strain evidence="2 3">B</strain>
    </source>
</reference>
<gene>
    <name evidence="2" type="ORF">CERSUDRAFT_115679</name>
</gene>
<evidence type="ECO:0000313" key="3">
    <source>
        <dbReference type="Proteomes" id="UP000016930"/>
    </source>
</evidence>
<dbReference type="Pfam" id="PF00646">
    <property type="entry name" value="F-box"/>
    <property type="match status" value="1"/>
</dbReference>
<dbReference type="InterPro" id="IPR001810">
    <property type="entry name" value="F-box_dom"/>
</dbReference>
<keyword evidence="3" id="KW-1185">Reference proteome</keyword>
<dbReference type="SMART" id="SM00256">
    <property type="entry name" value="FBOX"/>
    <property type="match status" value="1"/>
</dbReference>
<proteinExistence type="predicted"/>
<evidence type="ECO:0000313" key="2">
    <source>
        <dbReference type="EMBL" id="EMD35720.1"/>
    </source>
</evidence>
<dbReference type="Proteomes" id="UP000016930">
    <property type="component" value="Unassembled WGS sequence"/>
</dbReference>
<dbReference type="HOGENOM" id="CLU_007279_2_0_1"/>
<organism evidence="2 3">
    <name type="scientific">Ceriporiopsis subvermispora (strain B)</name>
    <name type="common">White-rot fungus</name>
    <name type="synonym">Gelatoporia subvermispora</name>
    <dbReference type="NCBI Taxonomy" id="914234"/>
    <lineage>
        <taxon>Eukaryota</taxon>
        <taxon>Fungi</taxon>
        <taxon>Dikarya</taxon>
        <taxon>Basidiomycota</taxon>
        <taxon>Agaricomycotina</taxon>
        <taxon>Agaricomycetes</taxon>
        <taxon>Polyporales</taxon>
        <taxon>Gelatoporiaceae</taxon>
        <taxon>Gelatoporia</taxon>
    </lineage>
</organism>
<feature type="domain" description="F-box" evidence="1">
    <location>
        <begin position="11"/>
        <end position="59"/>
    </location>
</feature>
<dbReference type="InterPro" id="IPR036047">
    <property type="entry name" value="F-box-like_dom_sf"/>
</dbReference>
<dbReference type="OrthoDB" id="2745718at2759"/>
<sequence length="532" mass="60086">MYQTINGSAAAALLLDLPEELLLEVLKNLDFRSILRCCCVCRLLQSAIKGSLELQYKIELYADGLVDGPPIPNLTTADRLHLLLERRRRWRSLDWRRMESIPITGGCQAYELVDGVFAKSMSTAFAGGSRHFTTVRLPTQAEPARTIVRENLGVPTRDFAMDPSQDLLALVHNDEGNVGPPRIVIHFRTLSTNEVHPKASLAQLEAPMPLRTENSLIQVADDVVALFYWAHGPGILIWNWQKGILLVNLTQNSIRRDVLPPMVWDFAFLSNRAFLVTTIAGVGTIEIYAFRGDVALEGGLEKPNSARRVASLGMPPIKQTQELHAFNTHSGPFVHRPGTGQLFHTASDMCAHLFELNYGEHGRRFLLFVPNRFFLSFVPKEGEIAGVRHTIEQSWNEWGPLNSRVLHRRGRFQWLRYIHGHRLVLPLALPPSPPDTMIRERLLIVCDFNVHPKRINDPVEKPDNCEIVTVPEVIPADDTFKEEVITYLPYARSLKIVTFNYSGLMIDDERIVGMKSLAFADGDMTDIDVFMF</sequence>
<accession>M2QUG4</accession>
<dbReference type="EMBL" id="KB445799">
    <property type="protein sequence ID" value="EMD35720.1"/>
    <property type="molecule type" value="Genomic_DNA"/>
</dbReference>
<dbReference type="Gene3D" id="1.20.1280.50">
    <property type="match status" value="1"/>
</dbReference>
<dbReference type="STRING" id="914234.M2QUG4"/>